<dbReference type="STRING" id="278938.A0A4Z1K9P6"/>
<keyword evidence="3" id="KW-1185">Reference proteome</keyword>
<accession>A0A4Z1K9P6</accession>
<evidence type="ECO:0000313" key="3">
    <source>
        <dbReference type="Proteomes" id="UP000297229"/>
    </source>
</evidence>
<feature type="compositionally biased region" description="Acidic residues" evidence="1">
    <location>
        <begin position="160"/>
        <end position="180"/>
    </location>
</feature>
<feature type="region of interest" description="Disordered" evidence="1">
    <location>
        <begin position="129"/>
        <end position="223"/>
    </location>
</feature>
<dbReference type="AlphaFoldDB" id="A0A4Z1K9P6"/>
<name>A0A4Z1K9P6_9HELO</name>
<dbReference type="EMBL" id="PQXM01000084">
    <property type="protein sequence ID" value="TGO77973.1"/>
    <property type="molecule type" value="Genomic_DNA"/>
</dbReference>
<comment type="caution">
    <text evidence="2">The sequence shown here is derived from an EMBL/GenBank/DDBJ whole genome shotgun (WGS) entry which is preliminary data.</text>
</comment>
<evidence type="ECO:0000313" key="2">
    <source>
        <dbReference type="EMBL" id="TGO77973.1"/>
    </source>
</evidence>
<proteinExistence type="predicted"/>
<dbReference type="Proteomes" id="UP000297229">
    <property type="component" value="Unassembled WGS sequence"/>
</dbReference>
<feature type="compositionally biased region" description="Basic and acidic residues" evidence="1">
    <location>
        <begin position="138"/>
        <end position="159"/>
    </location>
</feature>
<evidence type="ECO:0000256" key="1">
    <source>
        <dbReference type="SAM" id="MobiDB-lite"/>
    </source>
</evidence>
<organism evidence="2 3">
    <name type="scientific">Botrytis elliptica</name>
    <dbReference type="NCBI Taxonomy" id="278938"/>
    <lineage>
        <taxon>Eukaryota</taxon>
        <taxon>Fungi</taxon>
        <taxon>Dikarya</taxon>
        <taxon>Ascomycota</taxon>
        <taxon>Pezizomycotina</taxon>
        <taxon>Leotiomycetes</taxon>
        <taxon>Helotiales</taxon>
        <taxon>Sclerotiniaceae</taxon>
        <taxon>Botrytis</taxon>
    </lineage>
</organism>
<feature type="compositionally biased region" description="Acidic residues" evidence="1">
    <location>
        <begin position="212"/>
        <end position="222"/>
    </location>
</feature>
<sequence length="360" mass="40985">MLKFGQEGTPKSNTAVVVYDWKIIIGISVNLRCTTGSYLGPYVSPFIFRKICFRLDDSGWNGNDGEFPDQKLNFVREGYKFGDNMFLEWNHWLESYIRYSIQQLTNVHVVTFFLRKSDIKDLRDNKAHRDGTGVLHRKPQDGDIVHETEIYGSSDKVEEEKEEEEEEPDFEGVSNIDDDAATASGRFESSGGNLDEDFTVADDGNVGGDQSSSEDSDNDSEDSLPHRFMPACYYRGLKLTSQQLKVDWRFARWELWKPIWEEFSLKEEGVLDNPDWKLPHVQLLSFEKMGCPISDHNKHCLYPGMSLFVAANPMMMIWSCSDLLTGRVMILLLEMEDATGRTEHDSVGDALASALLKSSL</sequence>
<protein>
    <submittedName>
        <fullName evidence="2">Uncharacterized protein</fullName>
    </submittedName>
</protein>
<reference evidence="2 3" key="1">
    <citation type="submission" date="2017-12" db="EMBL/GenBank/DDBJ databases">
        <title>Comparative genomics of Botrytis spp.</title>
        <authorList>
            <person name="Valero-Jimenez C.A."/>
            <person name="Tapia P."/>
            <person name="Veloso J."/>
            <person name="Silva-Moreno E."/>
            <person name="Staats M."/>
            <person name="Valdes J.H."/>
            <person name="Van Kan J.A.L."/>
        </authorList>
    </citation>
    <scope>NUCLEOTIDE SEQUENCE [LARGE SCALE GENOMIC DNA]</scope>
    <source>
        <strain evidence="2 3">Be9601</strain>
    </source>
</reference>
<gene>
    <name evidence="2" type="ORF">BELL_0084g00100</name>
</gene>